<sequence length="261" mass="29702">MRRATSSDSKNIYEELRSHIKEIKKKFPGWSNIIDSWNMHILTYDLKAFSISEENGGLLLVSFGNYITATWTPQLYTDLSLHTCCKCGSIGEQYIKNDNILTMCLNCAMENDYSPLPSDQRKEFTIIENYNGFNFKENKVKGLSLLATILLEYVRRTGHSITSFRVKHGRLCSTYDTEGDYAMELPLDAITKVAEDLSSRICSDCGRMVTEHKYCPAPSAALTLLGIRNYKNSALNAFPRDVLRLIGKEICKTKLSPEWLH</sequence>
<accession>A0A1V0SEJ6</accession>
<organism evidence="1">
    <name type="scientific">Indivirus ILV1</name>
    <dbReference type="NCBI Taxonomy" id="1977633"/>
    <lineage>
        <taxon>Viruses</taxon>
        <taxon>Varidnaviria</taxon>
        <taxon>Bamfordvirae</taxon>
        <taxon>Nucleocytoviricota</taxon>
        <taxon>Megaviricetes</taxon>
        <taxon>Imitervirales</taxon>
        <taxon>Mimiviridae</taxon>
        <taxon>Klosneuvirinae</taxon>
        <taxon>Indivirus</taxon>
    </lineage>
</organism>
<name>A0A1V0SEJ6_9VIRU</name>
<protein>
    <submittedName>
        <fullName evidence="1">Uncharacterized protein</fullName>
    </submittedName>
</protein>
<dbReference type="EMBL" id="KY684095">
    <property type="protein sequence ID" value="ARF10068.1"/>
    <property type="molecule type" value="Genomic_DNA"/>
</dbReference>
<reference evidence="1" key="1">
    <citation type="journal article" date="2017" name="Science">
        <title>Giant viruses with an expanded complement of translation system components.</title>
        <authorList>
            <person name="Schulz F."/>
            <person name="Yutin N."/>
            <person name="Ivanova N.N."/>
            <person name="Ortega D.R."/>
            <person name="Lee T.K."/>
            <person name="Vierheilig J."/>
            <person name="Daims H."/>
            <person name="Horn M."/>
            <person name="Wagner M."/>
            <person name="Jensen G.J."/>
            <person name="Kyrpides N.C."/>
            <person name="Koonin E.V."/>
            <person name="Woyke T."/>
        </authorList>
    </citation>
    <scope>NUCLEOTIDE SEQUENCE</scope>
    <source>
        <strain evidence="1">ILV1</strain>
    </source>
</reference>
<gene>
    <name evidence="1" type="ORF">Indivirus_11_12</name>
</gene>
<evidence type="ECO:0000313" key="1">
    <source>
        <dbReference type="EMBL" id="ARF10068.1"/>
    </source>
</evidence>
<proteinExistence type="predicted"/>